<evidence type="ECO:0000256" key="2">
    <source>
        <dbReference type="SAM" id="Phobius"/>
    </source>
</evidence>
<dbReference type="KEGG" id="bdi:100846421"/>
<dbReference type="Proteomes" id="UP000008810">
    <property type="component" value="Chromosome 3"/>
</dbReference>
<organism evidence="3">
    <name type="scientific">Brachypodium distachyon</name>
    <name type="common">Purple false brome</name>
    <name type="synonym">Trachynia distachya</name>
    <dbReference type="NCBI Taxonomy" id="15368"/>
    <lineage>
        <taxon>Eukaryota</taxon>
        <taxon>Viridiplantae</taxon>
        <taxon>Streptophyta</taxon>
        <taxon>Embryophyta</taxon>
        <taxon>Tracheophyta</taxon>
        <taxon>Spermatophyta</taxon>
        <taxon>Magnoliopsida</taxon>
        <taxon>Liliopsida</taxon>
        <taxon>Poales</taxon>
        <taxon>Poaceae</taxon>
        <taxon>BOP clade</taxon>
        <taxon>Pooideae</taxon>
        <taxon>Stipodae</taxon>
        <taxon>Brachypodieae</taxon>
        <taxon>Brachypodium</taxon>
    </lineage>
</organism>
<reference evidence="3 4" key="1">
    <citation type="journal article" date="2010" name="Nature">
        <title>Genome sequencing and analysis of the model grass Brachypodium distachyon.</title>
        <authorList>
            <consortium name="International Brachypodium Initiative"/>
        </authorList>
    </citation>
    <scope>NUCLEOTIDE SEQUENCE [LARGE SCALE GENOMIC DNA]</scope>
    <source>
        <strain evidence="3 4">Bd21</strain>
    </source>
</reference>
<feature type="region of interest" description="Disordered" evidence="1">
    <location>
        <begin position="72"/>
        <end position="121"/>
    </location>
</feature>
<dbReference type="RefSeq" id="XP_014756299.1">
    <property type="nucleotide sequence ID" value="XM_014900813.2"/>
</dbReference>
<dbReference type="InterPro" id="IPR004158">
    <property type="entry name" value="DUF247_pln"/>
</dbReference>
<dbReference type="EnsemblPlants" id="PNT68337">
    <property type="protein sequence ID" value="PNT68337"/>
    <property type="gene ID" value="BRADI_3g39073v3"/>
</dbReference>
<evidence type="ECO:0000313" key="3">
    <source>
        <dbReference type="EMBL" id="KQJ98779.1"/>
    </source>
</evidence>
<dbReference type="EMBL" id="CM000882">
    <property type="protein sequence ID" value="PNT68337.1"/>
    <property type="molecule type" value="Genomic_DNA"/>
</dbReference>
<keyword evidence="5" id="KW-1185">Reference proteome</keyword>
<protein>
    <submittedName>
        <fullName evidence="3 4">Uncharacterized protein</fullName>
    </submittedName>
</protein>
<accession>A0A0Q3IE07</accession>
<keyword evidence="2" id="KW-0812">Transmembrane</keyword>
<dbReference type="Gramene" id="PNT68337">
    <property type="protein sequence ID" value="PNT68337"/>
    <property type="gene ID" value="BRADI_3g39073v3"/>
</dbReference>
<evidence type="ECO:0000313" key="5">
    <source>
        <dbReference type="Proteomes" id="UP000008810"/>
    </source>
</evidence>
<dbReference type="PANTHER" id="PTHR31170:SF25">
    <property type="entry name" value="BNAA09G04570D PROTEIN"/>
    <property type="match status" value="1"/>
</dbReference>
<dbReference type="ExpressionAtlas" id="A0A0Q3IE07">
    <property type="expression patterns" value="baseline and differential"/>
</dbReference>
<dbReference type="GeneID" id="100846421"/>
<dbReference type="PANTHER" id="PTHR31170">
    <property type="entry name" value="BNAC04G53230D PROTEIN"/>
    <property type="match status" value="1"/>
</dbReference>
<evidence type="ECO:0000256" key="1">
    <source>
        <dbReference type="SAM" id="MobiDB-lite"/>
    </source>
</evidence>
<dbReference type="AlphaFoldDB" id="A0A0Q3IE07"/>
<gene>
    <name evidence="4" type="primary">LOC100846421</name>
    <name evidence="3" type="ORF">BRADI_3g39073v3</name>
</gene>
<reference evidence="4" key="3">
    <citation type="submission" date="2018-08" db="UniProtKB">
        <authorList>
            <consortium name="EnsemblPlants"/>
        </authorList>
    </citation>
    <scope>IDENTIFICATION</scope>
    <source>
        <strain evidence="4">cv. Bd21</strain>
    </source>
</reference>
<dbReference type="OrthoDB" id="1936937at2759"/>
<keyword evidence="2" id="KW-1133">Transmembrane helix</keyword>
<proteinExistence type="predicted"/>
<reference evidence="3" key="2">
    <citation type="submission" date="2017-06" db="EMBL/GenBank/DDBJ databases">
        <title>WGS assembly of Brachypodium distachyon.</title>
        <authorList>
            <consortium name="The International Brachypodium Initiative"/>
            <person name="Lucas S."/>
            <person name="Harmon-Smith M."/>
            <person name="Lail K."/>
            <person name="Tice H."/>
            <person name="Grimwood J."/>
            <person name="Bruce D."/>
            <person name="Barry K."/>
            <person name="Shu S."/>
            <person name="Lindquist E."/>
            <person name="Wang M."/>
            <person name="Pitluck S."/>
            <person name="Vogel J.P."/>
            <person name="Garvin D.F."/>
            <person name="Mockler T.C."/>
            <person name="Schmutz J."/>
            <person name="Rokhsar D."/>
            <person name="Bevan M.W."/>
        </authorList>
    </citation>
    <scope>NUCLEOTIDE SEQUENCE</scope>
    <source>
        <strain evidence="3">Bd21</strain>
    </source>
</reference>
<dbReference type="Pfam" id="PF03140">
    <property type="entry name" value="DUF247"/>
    <property type="match status" value="1"/>
</dbReference>
<dbReference type="EMBL" id="CM000882">
    <property type="protein sequence ID" value="KQJ98779.1"/>
    <property type="molecule type" value="Genomic_DNA"/>
</dbReference>
<dbReference type="STRING" id="15368.A0A0Q3IE07"/>
<keyword evidence="2" id="KW-0472">Membrane</keyword>
<evidence type="ECO:0000313" key="4">
    <source>
        <dbReference type="EnsemblPlants" id="KQJ98779"/>
    </source>
</evidence>
<dbReference type="EMBL" id="CM000882">
    <property type="protein sequence ID" value="PNT68338.1"/>
    <property type="molecule type" value="Genomic_DNA"/>
</dbReference>
<dbReference type="Gramene" id="KQJ98779">
    <property type="protein sequence ID" value="KQJ98779"/>
    <property type="gene ID" value="BRADI_3g39073v3"/>
</dbReference>
<dbReference type="EnsemblPlants" id="PNT68338">
    <property type="protein sequence ID" value="PNT68338"/>
    <property type="gene ID" value="BRADI_3g39073v3"/>
</dbReference>
<sequence>MARNTAFHRHDEIDEAAFRIERARPPRNYMNLFGLTKKWGKPNSEHGHGTAKNNDWGCVRRFRESMVMIRDKIMPPATTRAGPGGGTPDEAEDKDATPLPRHRGKPDEDEDKGVLPPSRETFDTWTEGVIDTSDNAITDEFLHVVESEVRTAVPRQYYSSTSSAGLWTQPPTIYSVPRELAEDNARAYAPVAACIGPLVSSKVSRRDEAQEAVHRYKRCCVRRLIAGRHLQLGGSEDPAAWTDAERQRLRTCLATLKRLLPRIRASYDLKWDNDDEVVAQMLLDGCFVLHRLLKYGRAPRTTRRPEVQGKSGGGDDDDDDDWTLVFGRCWVWGFITYDLLLLENQIPFFVLRALHHVLKTRPDDGDDVLVTGALELFRPLHPHSQQHGSRILCRDVHHLLHLFYLSIGFPTTAPTAGELRASSRGRHLLPSTELPLWVPCAKELEEAGVKLRARKRGAKSFLDVQFRGGVLEIPPLRLYDYSEPVFRNLIAFEQTYPGTRGDVTAYAIFMACLVTTHEDMRLLHKRGVLVNQMSSGDRGDATRFFSRICSRAHTSAGSLNYLGDLMEEVVKYQRGRWPRWRASLVRNYFRNPWVTTSVVAAAVLLFLTVVQAFFAAYAYFKPPAPAS</sequence>
<dbReference type="EnsemblPlants" id="KQJ98779">
    <property type="protein sequence ID" value="KQJ98779"/>
    <property type="gene ID" value="BRADI_3g39073v3"/>
</dbReference>
<name>A0A0Q3IE07_BRADI</name>
<dbReference type="Gramene" id="PNT68338">
    <property type="protein sequence ID" value="PNT68338"/>
    <property type="gene ID" value="BRADI_3g39073v3"/>
</dbReference>
<feature type="transmembrane region" description="Helical" evidence="2">
    <location>
        <begin position="593"/>
        <end position="620"/>
    </location>
</feature>